<gene>
    <name evidence="1" type="ORF">HUT05_18395</name>
</gene>
<evidence type="ECO:0000313" key="1">
    <source>
        <dbReference type="EMBL" id="QKZ19167.1"/>
    </source>
</evidence>
<organism evidence="1 2">
    <name type="scientific">Streptomyces chartreusis</name>
    <dbReference type="NCBI Taxonomy" id="1969"/>
    <lineage>
        <taxon>Bacteria</taxon>
        <taxon>Bacillati</taxon>
        <taxon>Actinomycetota</taxon>
        <taxon>Actinomycetes</taxon>
        <taxon>Kitasatosporales</taxon>
        <taxon>Streptomycetaceae</taxon>
        <taxon>Streptomyces</taxon>
    </lineage>
</organism>
<dbReference type="AlphaFoldDB" id="A0A7H8T6W9"/>
<evidence type="ECO:0008006" key="3">
    <source>
        <dbReference type="Google" id="ProtNLM"/>
    </source>
</evidence>
<dbReference type="EMBL" id="CP056041">
    <property type="protein sequence ID" value="QKZ19167.1"/>
    <property type="molecule type" value="Genomic_DNA"/>
</dbReference>
<sequence length="419" mass="45814">MPDVLQTVVPASMPRKETIVLNVTSLEFVTKVWRREVAELATCSVTPPVAALPDCLNEFLKAARGASRTPGQAEAVTVIDGQRSDSLETSQMFDPDLDADMDTYIQRIETKMAGRFWNTAYFGLPAVNAEFWDFAKAFADLVAQALGHRPGGRVDIDCFVGRYEWTHTGAHVDYADNFAFTARPGKVMLTWPSSVSGVAGAKWPEYNTFRDQSTPLKNLPDRIAYFPYDTYHVAESPEEVSLNMNLAFWDDCRDTGKVVDRVRHALNSKGPKRAPIGINGATTLAVEDADNLNTLRRLVSQGDVERWMAESALRRETSSRLGVPRPVSGPVGLAAEVSLLPTAGLQWYVSESREWMMLGGNGHVAQMPFDRQLLDDLASLLDGGTVEVGSLASDATLGRVLQSLAKWGVVGPHAQAAGQ</sequence>
<protein>
    <recommendedName>
        <fullName evidence="3">JmjC domain-containing protein</fullName>
    </recommendedName>
</protein>
<proteinExistence type="predicted"/>
<keyword evidence="2" id="KW-1185">Reference proteome</keyword>
<accession>A0A7H8T6W9</accession>
<name>A0A7H8T6W9_STRCX</name>
<evidence type="ECO:0000313" key="2">
    <source>
        <dbReference type="Proteomes" id="UP000509418"/>
    </source>
</evidence>
<dbReference type="RefSeq" id="WP_176575749.1">
    <property type="nucleotide sequence ID" value="NZ_CBDRGH010000032.1"/>
</dbReference>
<reference evidence="1 2" key="1">
    <citation type="submission" date="2020-06" db="EMBL/GenBank/DDBJ databases">
        <title>Genome mining for natural products.</title>
        <authorList>
            <person name="Zhang B."/>
            <person name="Shi J."/>
            <person name="Ge H."/>
        </authorList>
    </citation>
    <scope>NUCLEOTIDE SEQUENCE [LARGE SCALE GENOMIC DNA]</scope>
    <source>
        <strain evidence="1 2">NA02069</strain>
    </source>
</reference>
<dbReference type="Proteomes" id="UP000509418">
    <property type="component" value="Chromosome"/>
</dbReference>